<feature type="domain" description="Endonuclease/exonuclease/phosphatase" evidence="3">
    <location>
        <begin position="185"/>
        <end position="410"/>
    </location>
</feature>
<evidence type="ECO:0000259" key="3">
    <source>
        <dbReference type="Pfam" id="PF03372"/>
    </source>
</evidence>
<dbReference type="GO" id="GO:0004767">
    <property type="term" value="F:sphingomyelin phosphodiesterase activity"/>
    <property type="evidence" value="ECO:0007669"/>
    <property type="project" value="InterPro"/>
</dbReference>
<dbReference type="OrthoDB" id="338539at2"/>
<protein>
    <submittedName>
        <fullName evidence="4">Phospholipase C</fullName>
    </submittedName>
</protein>
<dbReference type="Gene3D" id="3.60.10.10">
    <property type="entry name" value="Endonuclease/exonuclease/phosphatase"/>
    <property type="match status" value="1"/>
</dbReference>
<dbReference type="SUPFAM" id="SSF56219">
    <property type="entry name" value="DNase I-like"/>
    <property type="match status" value="1"/>
</dbReference>
<name>A0A511QHG3_9VIBR</name>
<dbReference type="RefSeq" id="WP_039980098.1">
    <property type="nucleotide sequence ID" value="NZ_BAOJ01000027.1"/>
</dbReference>
<gene>
    <name evidence="4" type="ORF">VSA01S_28610</name>
</gene>
<dbReference type="Pfam" id="PF03372">
    <property type="entry name" value="Exo_endo_phos"/>
    <property type="match status" value="1"/>
</dbReference>
<evidence type="ECO:0000256" key="2">
    <source>
        <dbReference type="ARBA" id="ARBA00022801"/>
    </source>
</evidence>
<dbReference type="GO" id="GO:0005576">
    <property type="term" value="C:extracellular region"/>
    <property type="evidence" value="ECO:0007669"/>
    <property type="project" value="InterPro"/>
</dbReference>
<dbReference type="InterPro" id="IPR038772">
    <property type="entry name" value="Sph/SMPD2-like"/>
</dbReference>
<keyword evidence="2" id="KW-0378">Hydrolase</keyword>
<reference evidence="4 5" key="1">
    <citation type="submission" date="2019-07" db="EMBL/GenBank/DDBJ databases">
        <title>Whole genome shotgun sequence of Vibrio sagamiensis NBRC 104589.</title>
        <authorList>
            <person name="Hosoyama A."/>
            <person name="Uohara A."/>
            <person name="Ohji S."/>
            <person name="Ichikawa N."/>
        </authorList>
    </citation>
    <scope>NUCLEOTIDE SEQUENCE [LARGE SCALE GENOMIC DNA]</scope>
    <source>
        <strain evidence="4 5">NBRC 104589</strain>
    </source>
</reference>
<dbReference type="EMBL" id="BJXJ01000031">
    <property type="protein sequence ID" value="GEM76749.1"/>
    <property type="molecule type" value="Genomic_DNA"/>
</dbReference>
<sequence>MIKSIIISTLLWALTFQAVATSVYYTNRTSQPIAIKVLIDATAPVEEGYQYKLTDENLIIQPYQKAKVAEFNRYYGIINGATYDYYFETRFQNAQGGWQEMANAPLGQMRLLGHGAGTTISYGFKNRDLKTDYYPYVVELYGENGHHTEFAVKAVYTSGFDDIEYVVCEHDIADMEYDENTLQIASYNLWMIPSVSSDISERAALMDHNLSGYDVLTLQEAFSGERDRLFDELSLEYAYRTNVVGGDSMAMYDGGVVTLSRYPILETDAIVFDYCSGTDCYADKGIVYTKIDKNGVIYHVFNTHLASFDTPAAKRLRRLQLGLLRTFMLTKQIPTNEAVIYSGDFNINKNENFSEYLLMLATLDVDPPQYLGHVEATFDPRINPYAEARFSGGESIEYLDYVLVSARHRRAIENSNTVKLRQRANAGTWGNWHLSDHFSVEGRFSFEPN</sequence>
<organism evidence="4 5">
    <name type="scientific">Vibrio sagamiensis NBRC 104589</name>
    <dbReference type="NCBI Taxonomy" id="1219064"/>
    <lineage>
        <taxon>Bacteria</taxon>
        <taxon>Pseudomonadati</taxon>
        <taxon>Pseudomonadota</taxon>
        <taxon>Gammaproteobacteria</taxon>
        <taxon>Vibrionales</taxon>
        <taxon>Vibrionaceae</taxon>
        <taxon>Vibrio</taxon>
    </lineage>
</organism>
<dbReference type="CDD" id="cd09078">
    <property type="entry name" value="nSMase"/>
    <property type="match status" value="1"/>
</dbReference>
<keyword evidence="1" id="KW-0732">Signal</keyword>
<dbReference type="AlphaFoldDB" id="A0A511QHG3"/>
<dbReference type="PANTHER" id="PTHR16320">
    <property type="entry name" value="SPHINGOMYELINASE FAMILY MEMBER"/>
    <property type="match status" value="1"/>
</dbReference>
<dbReference type="PANTHER" id="PTHR16320:SF23">
    <property type="entry name" value="SPHINGOMYELINASE C 1"/>
    <property type="match status" value="1"/>
</dbReference>
<evidence type="ECO:0000313" key="5">
    <source>
        <dbReference type="Proteomes" id="UP000321922"/>
    </source>
</evidence>
<dbReference type="Proteomes" id="UP000321922">
    <property type="component" value="Unassembled WGS sequence"/>
</dbReference>
<proteinExistence type="predicted"/>
<dbReference type="InterPro" id="IPR017766">
    <property type="entry name" value="Sphingomyelinase/PLipase_C"/>
</dbReference>
<dbReference type="InterPro" id="IPR036691">
    <property type="entry name" value="Endo/exonu/phosph_ase_sf"/>
</dbReference>
<keyword evidence="5" id="KW-1185">Reference proteome</keyword>
<dbReference type="InterPro" id="IPR005135">
    <property type="entry name" value="Endo/exonuclease/phosphatase"/>
</dbReference>
<evidence type="ECO:0000313" key="4">
    <source>
        <dbReference type="EMBL" id="GEM76749.1"/>
    </source>
</evidence>
<accession>A0A511QHG3</accession>
<comment type="caution">
    <text evidence="4">The sequence shown here is derived from an EMBL/GenBank/DDBJ whole genome shotgun (WGS) entry which is preliminary data.</text>
</comment>
<evidence type="ECO:0000256" key="1">
    <source>
        <dbReference type="ARBA" id="ARBA00022729"/>
    </source>
</evidence>